<reference evidence="2" key="1">
    <citation type="submission" date="2023-03" db="EMBL/GenBank/DDBJ databases">
        <title>Massive genome expansion in bonnet fungi (Mycena s.s.) driven by repeated elements and novel gene families across ecological guilds.</title>
        <authorList>
            <consortium name="Lawrence Berkeley National Laboratory"/>
            <person name="Harder C.B."/>
            <person name="Miyauchi S."/>
            <person name="Viragh M."/>
            <person name="Kuo A."/>
            <person name="Thoen E."/>
            <person name="Andreopoulos B."/>
            <person name="Lu D."/>
            <person name="Skrede I."/>
            <person name="Drula E."/>
            <person name="Henrissat B."/>
            <person name="Morin E."/>
            <person name="Kohler A."/>
            <person name="Barry K."/>
            <person name="LaButti K."/>
            <person name="Morin E."/>
            <person name="Salamov A."/>
            <person name="Lipzen A."/>
            <person name="Mereny Z."/>
            <person name="Hegedus B."/>
            <person name="Baldrian P."/>
            <person name="Stursova M."/>
            <person name="Weitz H."/>
            <person name="Taylor A."/>
            <person name="Grigoriev I.V."/>
            <person name="Nagy L.G."/>
            <person name="Martin F."/>
            <person name="Kauserud H."/>
        </authorList>
    </citation>
    <scope>NUCLEOTIDE SEQUENCE</scope>
    <source>
        <strain evidence="2">CBHHK182m</strain>
    </source>
</reference>
<feature type="region of interest" description="Disordered" evidence="1">
    <location>
        <begin position="246"/>
        <end position="323"/>
    </location>
</feature>
<proteinExistence type="predicted"/>
<evidence type="ECO:0000313" key="3">
    <source>
        <dbReference type="Proteomes" id="UP001215598"/>
    </source>
</evidence>
<dbReference type="EMBL" id="JARKIB010000187">
    <property type="protein sequence ID" value="KAJ7726343.1"/>
    <property type="molecule type" value="Genomic_DNA"/>
</dbReference>
<gene>
    <name evidence="2" type="ORF">B0H16DRAFT_1471393</name>
</gene>
<dbReference type="AlphaFoldDB" id="A0AAD7MPM0"/>
<accession>A0AAD7MPM0</accession>
<protein>
    <submittedName>
        <fullName evidence="2">Uncharacterized protein</fullName>
    </submittedName>
</protein>
<sequence length="323" mass="36770">MQNSDDTSASVSSSQAAPRRAPAFRFTGQRAEFLRNHLYDFFTALKAGKLRRFWPDLFEKYWLHFPWRLPIDVDPHCAMDVRVRRNEILTGQDLDRWTATCLIAQKHIKAYLFHKRLRARLLLKFATPLPLPQMPGEILRSREWWVDYHRRQRVVRNRPPPIVDQPNGDQGLVYTFIPTRTSPLIGVIQNDGRLLVTDSDPTAPSIPAVHPLTRAPRMPFISSAAKRAEARHRTRPTPEEELLVLLQQTPEERRRREVQAQLRSAVRPMTREERKKKKALAAAAAASNDQGQGERAGIASGSGSGPKKPSGSKKTKFVVLSLS</sequence>
<evidence type="ECO:0000313" key="2">
    <source>
        <dbReference type="EMBL" id="KAJ7726343.1"/>
    </source>
</evidence>
<evidence type="ECO:0000256" key="1">
    <source>
        <dbReference type="SAM" id="MobiDB-lite"/>
    </source>
</evidence>
<dbReference type="Proteomes" id="UP001215598">
    <property type="component" value="Unassembled WGS sequence"/>
</dbReference>
<keyword evidence="3" id="KW-1185">Reference proteome</keyword>
<organism evidence="2 3">
    <name type="scientific">Mycena metata</name>
    <dbReference type="NCBI Taxonomy" id="1033252"/>
    <lineage>
        <taxon>Eukaryota</taxon>
        <taxon>Fungi</taxon>
        <taxon>Dikarya</taxon>
        <taxon>Basidiomycota</taxon>
        <taxon>Agaricomycotina</taxon>
        <taxon>Agaricomycetes</taxon>
        <taxon>Agaricomycetidae</taxon>
        <taxon>Agaricales</taxon>
        <taxon>Marasmiineae</taxon>
        <taxon>Mycenaceae</taxon>
        <taxon>Mycena</taxon>
    </lineage>
</organism>
<name>A0AAD7MPM0_9AGAR</name>
<comment type="caution">
    <text evidence="2">The sequence shown here is derived from an EMBL/GenBank/DDBJ whole genome shotgun (WGS) entry which is preliminary data.</text>
</comment>